<feature type="transmembrane region" description="Helical" evidence="1">
    <location>
        <begin position="197"/>
        <end position="214"/>
    </location>
</feature>
<evidence type="ECO:0000313" key="3">
    <source>
        <dbReference type="EMBL" id="THU84983.1"/>
    </source>
</evidence>
<proteinExistence type="predicted"/>
<accession>A0A4S8L938</accession>
<dbReference type="AlphaFoldDB" id="A0A4S8L938"/>
<gene>
    <name evidence="3" type="ORF">K435DRAFT_806279</name>
</gene>
<reference evidence="3 4" key="1">
    <citation type="journal article" date="2019" name="Nat. Ecol. Evol.">
        <title>Megaphylogeny resolves global patterns of mushroom evolution.</title>
        <authorList>
            <person name="Varga T."/>
            <person name="Krizsan K."/>
            <person name="Foldi C."/>
            <person name="Dima B."/>
            <person name="Sanchez-Garcia M."/>
            <person name="Sanchez-Ramirez S."/>
            <person name="Szollosi G.J."/>
            <person name="Szarkandi J.G."/>
            <person name="Papp V."/>
            <person name="Albert L."/>
            <person name="Andreopoulos W."/>
            <person name="Angelini C."/>
            <person name="Antonin V."/>
            <person name="Barry K.W."/>
            <person name="Bougher N.L."/>
            <person name="Buchanan P."/>
            <person name="Buyck B."/>
            <person name="Bense V."/>
            <person name="Catcheside P."/>
            <person name="Chovatia M."/>
            <person name="Cooper J."/>
            <person name="Damon W."/>
            <person name="Desjardin D."/>
            <person name="Finy P."/>
            <person name="Geml J."/>
            <person name="Haridas S."/>
            <person name="Hughes K."/>
            <person name="Justo A."/>
            <person name="Karasinski D."/>
            <person name="Kautmanova I."/>
            <person name="Kiss B."/>
            <person name="Kocsube S."/>
            <person name="Kotiranta H."/>
            <person name="LaButti K.M."/>
            <person name="Lechner B.E."/>
            <person name="Liimatainen K."/>
            <person name="Lipzen A."/>
            <person name="Lukacs Z."/>
            <person name="Mihaltcheva S."/>
            <person name="Morgado L.N."/>
            <person name="Niskanen T."/>
            <person name="Noordeloos M.E."/>
            <person name="Ohm R.A."/>
            <person name="Ortiz-Santana B."/>
            <person name="Ovrebo C."/>
            <person name="Racz N."/>
            <person name="Riley R."/>
            <person name="Savchenko A."/>
            <person name="Shiryaev A."/>
            <person name="Soop K."/>
            <person name="Spirin V."/>
            <person name="Szebenyi C."/>
            <person name="Tomsovsky M."/>
            <person name="Tulloss R.E."/>
            <person name="Uehling J."/>
            <person name="Grigoriev I.V."/>
            <person name="Vagvolgyi C."/>
            <person name="Papp T."/>
            <person name="Martin F.M."/>
            <person name="Miettinen O."/>
            <person name="Hibbett D.S."/>
            <person name="Nagy L.G."/>
        </authorList>
    </citation>
    <scope>NUCLEOTIDE SEQUENCE [LARGE SCALE GENOMIC DNA]</scope>
    <source>
        <strain evidence="3 4">CBS 962.96</strain>
    </source>
</reference>
<organism evidence="3 4">
    <name type="scientific">Dendrothele bispora (strain CBS 962.96)</name>
    <dbReference type="NCBI Taxonomy" id="1314807"/>
    <lineage>
        <taxon>Eukaryota</taxon>
        <taxon>Fungi</taxon>
        <taxon>Dikarya</taxon>
        <taxon>Basidiomycota</taxon>
        <taxon>Agaricomycotina</taxon>
        <taxon>Agaricomycetes</taxon>
        <taxon>Agaricomycetidae</taxon>
        <taxon>Agaricales</taxon>
        <taxon>Agaricales incertae sedis</taxon>
        <taxon>Dendrothele</taxon>
    </lineage>
</organism>
<sequence>MLPYLSLPSSTPLSDGGNALSAVQDGRLPNQIYGLQLNDFSAIDTEMDFLQLRLRDGQTFLPITRCINFLAVASITFLLYDIILNFGVEVEFVWKSRWTSVKKLYLFTRYYGIFYNICMFVGLYKVFFDHVRTELMLDPSWLAVANLDSLPVNSLTAYQSCRGWFYYMVLGGPTIFGTSVYLILVMRVNALYQSKKVLVFLLSLWTASPAPPSLRTSGCSSLTERDFNLTLISWIISLAITLVFFPFSARKFIQEVHWKRETPFRKRLSGLMKTFFWDCFVLYSFFPCSGSLVARIVTTVEIENLSYLSDLLDGWHMAVYSFAAPRLVLHLRMAIRETCFTDIPEDQITFQGLVFAHQENTSLTVVEDND</sequence>
<feature type="transmembrane region" description="Helical" evidence="1">
    <location>
        <begin position="234"/>
        <end position="253"/>
    </location>
</feature>
<dbReference type="Pfam" id="PF20151">
    <property type="entry name" value="DUF6533"/>
    <property type="match status" value="1"/>
</dbReference>
<evidence type="ECO:0000313" key="4">
    <source>
        <dbReference type="Proteomes" id="UP000297245"/>
    </source>
</evidence>
<evidence type="ECO:0000259" key="2">
    <source>
        <dbReference type="Pfam" id="PF20151"/>
    </source>
</evidence>
<dbReference type="EMBL" id="ML179571">
    <property type="protein sequence ID" value="THU84983.1"/>
    <property type="molecule type" value="Genomic_DNA"/>
</dbReference>
<evidence type="ECO:0000256" key="1">
    <source>
        <dbReference type="SAM" id="Phobius"/>
    </source>
</evidence>
<keyword evidence="1" id="KW-0472">Membrane</keyword>
<dbReference type="OrthoDB" id="2952413at2759"/>
<keyword evidence="4" id="KW-1185">Reference proteome</keyword>
<dbReference type="InterPro" id="IPR045340">
    <property type="entry name" value="DUF6533"/>
</dbReference>
<protein>
    <recommendedName>
        <fullName evidence="2">DUF6533 domain-containing protein</fullName>
    </recommendedName>
</protein>
<feature type="transmembrane region" description="Helical" evidence="1">
    <location>
        <begin position="317"/>
        <end position="335"/>
    </location>
</feature>
<dbReference type="Proteomes" id="UP000297245">
    <property type="component" value="Unassembled WGS sequence"/>
</dbReference>
<feature type="transmembrane region" description="Helical" evidence="1">
    <location>
        <begin position="164"/>
        <end position="185"/>
    </location>
</feature>
<feature type="domain" description="DUF6533" evidence="2">
    <location>
        <begin position="70"/>
        <end position="114"/>
    </location>
</feature>
<keyword evidence="1" id="KW-0812">Transmembrane</keyword>
<feature type="transmembrane region" description="Helical" evidence="1">
    <location>
        <begin position="109"/>
        <end position="127"/>
    </location>
</feature>
<name>A0A4S8L938_DENBC</name>
<feature type="transmembrane region" description="Helical" evidence="1">
    <location>
        <begin position="67"/>
        <end position="88"/>
    </location>
</feature>
<keyword evidence="1" id="KW-1133">Transmembrane helix</keyword>
<feature type="transmembrane region" description="Helical" evidence="1">
    <location>
        <begin position="274"/>
        <end position="297"/>
    </location>
</feature>